<accession>A0A6C0F352</accession>
<proteinExistence type="predicted"/>
<feature type="compositionally biased region" description="Polar residues" evidence="1">
    <location>
        <begin position="1"/>
        <end position="11"/>
    </location>
</feature>
<dbReference type="EMBL" id="MN739030">
    <property type="protein sequence ID" value="QHT36077.1"/>
    <property type="molecule type" value="Genomic_DNA"/>
</dbReference>
<reference evidence="2" key="1">
    <citation type="journal article" date="2020" name="Nature">
        <title>Giant virus diversity and host interactions through global metagenomics.</title>
        <authorList>
            <person name="Schulz F."/>
            <person name="Roux S."/>
            <person name="Paez-Espino D."/>
            <person name="Jungbluth S."/>
            <person name="Walsh D.A."/>
            <person name="Denef V.J."/>
            <person name="McMahon K.D."/>
            <person name="Konstantinidis K.T."/>
            <person name="Eloe-Fadrosh E.A."/>
            <person name="Kyrpides N.C."/>
            <person name="Woyke T."/>
        </authorList>
    </citation>
    <scope>NUCLEOTIDE SEQUENCE</scope>
    <source>
        <strain evidence="2">GVMAG-M-3300009182-46</strain>
    </source>
</reference>
<name>A0A6C0F352_9ZZZZ</name>
<sequence>MNFQFRKNSQVARPLPKKVQNKKVQCKKAQGKNVNSAKKEDHTVHIDQIYDHGKSEHVERIVPHKHDATYKSKSKETNVTADDYKLQINIGKNGVTKYCVDGSYTFDSCTKEGYNKKSDHKDISSNKLCKTIASTKEITHGGNAHTKIGGEFTHTYEADALNIGGSASTLTNKTDHKHVTSSKKCKTIDSTKEITNGGKVDLTVGGTFDISADYHVLKENITIHENLEESITLYDSAEYSRVMRRVKSDGTVVESWSLKPIEVLGSDKKPHTIFAYVKDQ</sequence>
<feature type="region of interest" description="Disordered" evidence="1">
    <location>
        <begin position="1"/>
        <end position="20"/>
    </location>
</feature>
<protein>
    <submittedName>
        <fullName evidence="2">Uncharacterized protein</fullName>
    </submittedName>
</protein>
<dbReference type="AlphaFoldDB" id="A0A6C0F352"/>
<organism evidence="2">
    <name type="scientific">viral metagenome</name>
    <dbReference type="NCBI Taxonomy" id="1070528"/>
    <lineage>
        <taxon>unclassified sequences</taxon>
        <taxon>metagenomes</taxon>
        <taxon>organismal metagenomes</taxon>
    </lineage>
</organism>
<evidence type="ECO:0000256" key="1">
    <source>
        <dbReference type="SAM" id="MobiDB-lite"/>
    </source>
</evidence>
<evidence type="ECO:0000313" key="2">
    <source>
        <dbReference type="EMBL" id="QHT36077.1"/>
    </source>
</evidence>